<reference evidence="2 3" key="1">
    <citation type="submission" date="2019-05" db="EMBL/GenBank/DDBJ databases">
        <title>Streptomyces marianii sp. nov., a novel marine actinomycete from southern coast of India.</title>
        <authorList>
            <person name="Iniyan A.M."/>
            <person name="Wink J."/>
            <person name="Ramprasad E."/>
            <person name="Ramana C.V."/>
            <person name="Bunk B."/>
            <person name="Sproer C."/>
            <person name="Joseph F.-J.R.S."/>
            <person name="Vincent S.G.P."/>
        </authorList>
    </citation>
    <scope>NUCLEOTIDE SEQUENCE [LARGE SCALE GENOMIC DNA]</scope>
    <source>
        <strain evidence="2 3">ICN19</strain>
    </source>
</reference>
<dbReference type="GO" id="GO:0005694">
    <property type="term" value="C:chromosome"/>
    <property type="evidence" value="ECO:0007669"/>
    <property type="project" value="TreeGrafter"/>
</dbReference>
<feature type="region of interest" description="Disordered" evidence="1">
    <location>
        <begin position="300"/>
        <end position="326"/>
    </location>
</feature>
<evidence type="ECO:0000256" key="1">
    <source>
        <dbReference type="SAM" id="MobiDB-lite"/>
    </source>
</evidence>
<evidence type="ECO:0000313" key="3">
    <source>
        <dbReference type="Proteomes" id="UP000305921"/>
    </source>
</evidence>
<evidence type="ECO:0000313" key="2">
    <source>
        <dbReference type="EMBL" id="TLQ38831.1"/>
    </source>
</evidence>
<feature type="compositionally biased region" description="Low complexity" evidence="1">
    <location>
        <begin position="257"/>
        <end position="280"/>
    </location>
</feature>
<organism evidence="2 3">
    <name type="scientific">Streptomyces marianii</name>
    <dbReference type="NCBI Taxonomy" id="1817406"/>
    <lineage>
        <taxon>Bacteria</taxon>
        <taxon>Bacillati</taxon>
        <taxon>Actinomycetota</taxon>
        <taxon>Actinomycetes</taxon>
        <taxon>Kitasatosporales</taxon>
        <taxon>Streptomycetaceae</taxon>
        <taxon>Streptomyces</taxon>
    </lineage>
</organism>
<keyword evidence="3" id="KW-1185">Reference proteome</keyword>
<evidence type="ECO:0008006" key="4">
    <source>
        <dbReference type="Google" id="ProtNLM"/>
    </source>
</evidence>
<dbReference type="InterPro" id="IPR050336">
    <property type="entry name" value="Chromosome_partition/occlusion"/>
</dbReference>
<gene>
    <name evidence="2" type="ORF">FEF34_40160</name>
</gene>
<dbReference type="PANTHER" id="PTHR33375:SF1">
    <property type="entry name" value="CHROMOSOME-PARTITIONING PROTEIN PARB-RELATED"/>
    <property type="match status" value="1"/>
</dbReference>
<name>A0A5R9DQU6_9ACTN</name>
<dbReference type="Proteomes" id="UP000305921">
    <property type="component" value="Unassembled WGS sequence"/>
</dbReference>
<dbReference type="Gene3D" id="1.10.10.2830">
    <property type="match status" value="1"/>
</dbReference>
<proteinExistence type="predicted"/>
<feature type="region of interest" description="Disordered" evidence="1">
    <location>
        <begin position="229"/>
        <end position="286"/>
    </location>
</feature>
<accession>A0A5R9DQU6</accession>
<dbReference type="PANTHER" id="PTHR33375">
    <property type="entry name" value="CHROMOSOME-PARTITIONING PROTEIN PARB-RELATED"/>
    <property type="match status" value="1"/>
</dbReference>
<protein>
    <recommendedName>
        <fullName evidence="4">ParB/Sulfiredoxin domain-containing protein</fullName>
    </recommendedName>
</protein>
<sequence>MTDQTSHVELAERMDQEETAPEGRWMPLAECALNPRNPRDNGLPDDLSDLEGIQERQLQSCLAITVGAYLRLWPADRQHFEAGANVVIINGNRRRRAAEKYGRINLYVVTDDTIATSRADVMRAAYDENTKRRDFDPIEEALAVVGIVAEYATAKDAAAAQGWSQPWISHRKNLLKIHPVLQEEVRARARGEEGLSINVARRLGAVKGISGMELGAQRQALAELLRADAEASKERKAVRRRARKNSDKPAPNPGPQPSESTPTEPSKAPAGAGDSSSAGPEFSAENSNGVVLPEQRAAVEAAPAGEETAGGGQREPEASPAGVPITTHVPAPVAAVFKQVADHLSHGHRVPVAVADVVGLVLEYAARNGVPPLPALSVRVESRYGEQLGDGGARFEWRPAGAETVRTAERQPKGHPASGFVNPLCAAPIRPNGQPCDRLVIWKVQDPERGTFYYCDTDLPAEDVPPGIWRG</sequence>
<dbReference type="SUPFAM" id="SSF109709">
    <property type="entry name" value="KorB DNA-binding domain-like"/>
    <property type="match status" value="1"/>
</dbReference>
<dbReference type="OrthoDB" id="70307at2"/>
<dbReference type="GO" id="GO:0007059">
    <property type="term" value="P:chromosome segregation"/>
    <property type="evidence" value="ECO:0007669"/>
    <property type="project" value="TreeGrafter"/>
</dbReference>
<dbReference type="GO" id="GO:0045881">
    <property type="term" value="P:positive regulation of sporulation resulting in formation of a cellular spore"/>
    <property type="evidence" value="ECO:0007669"/>
    <property type="project" value="TreeGrafter"/>
</dbReference>
<feature type="region of interest" description="Disordered" evidence="1">
    <location>
        <begin position="1"/>
        <end position="22"/>
    </location>
</feature>
<dbReference type="AlphaFoldDB" id="A0A5R9DQU6"/>
<dbReference type="EMBL" id="VAWE01000004">
    <property type="protein sequence ID" value="TLQ38831.1"/>
    <property type="molecule type" value="Genomic_DNA"/>
</dbReference>
<dbReference type="RefSeq" id="WP_138058400.1">
    <property type="nucleotide sequence ID" value="NZ_VAWE01000004.1"/>
</dbReference>
<comment type="caution">
    <text evidence="2">The sequence shown here is derived from an EMBL/GenBank/DDBJ whole genome shotgun (WGS) entry which is preliminary data.</text>
</comment>